<sequence length="452" mass="51415">MLTNNNSIIQTTRLAMTDPKALNHVLVQHSYNYPKPSDVKGEVARLLGRGLLLAEGEQHKRQRKLINPTFSLAQLRYLVPLVHSYGRKLSDKWEEKILESKQKEEKCIIDVMPWINHTTVDVIGEAGFAYQFHSLENGPRTTLATAFSNLMTKRNEVMAQSLRAMQEESQKVLHKARHAGGIQDDRKDLLALLVRENKLASSERERISDEEIMGQMTTFLFAGHETTASALTWFLWILAKNPEIQNRLRQEIFNATPSSDEAMEESETTWSLEKINGLPYLDAFCREGFRYISPVTLTNKIATRDDKIPLSKPIRLRTGKLVDHLIISAGQRVIIPIHSFNRSKEIFGKDAHEFKPERWLTSDPPKSGTGLWSGLLTFSAGPRACIGYRFSLVEVKVLLIVLLSKFKFEERDDGGGPEFERRNTTIVQPQIKGQPGKSTMPLRVSLIRNEEQ</sequence>
<dbReference type="Proteomes" id="UP000765509">
    <property type="component" value="Unassembled WGS sequence"/>
</dbReference>
<comment type="caution">
    <text evidence="8">The sequence shown here is derived from an EMBL/GenBank/DDBJ whole genome shotgun (WGS) entry which is preliminary data.</text>
</comment>
<dbReference type="GO" id="GO:0020037">
    <property type="term" value="F:heme binding"/>
    <property type="evidence" value="ECO:0007669"/>
    <property type="project" value="InterPro"/>
</dbReference>
<evidence type="ECO:0000256" key="3">
    <source>
        <dbReference type="ARBA" id="ARBA00022723"/>
    </source>
</evidence>
<dbReference type="PANTHER" id="PTHR24305">
    <property type="entry name" value="CYTOCHROME P450"/>
    <property type="match status" value="1"/>
</dbReference>
<dbReference type="InterPro" id="IPR017972">
    <property type="entry name" value="Cyt_P450_CS"/>
</dbReference>
<gene>
    <name evidence="8" type="ORF">O181_000919</name>
</gene>
<dbReference type="InterPro" id="IPR036396">
    <property type="entry name" value="Cyt_P450_sf"/>
</dbReference>
<organism evidence="8 9">
    <name type="scientific">Austropuccinia psidii MF-1</name>
    <dbReference type="NCBI Taxonomy" id="1389203"/>
    <lineage>
        <taxon>Eukaryota</taxon>
        <taxon>Fungi</taxon>
        <taxon>Dikarya</taxon>
        <taxon>Basidiomycota</taxon>
        <taxon>Pucciniomycotina</taxon>
        <taxon>Pucciniomycetes</taxon>
        <taxon>Pucciniales</taxon>
        <taxon>Sphaerophragmiaceae</taxon>
        <taxon>Austropuccinia</taxon>
    </lineage>
</organism>
<accession>A0A9Q3B9H6</accession>
<evidence type="ECO:0000313" key="8">
    <source>
        <dbReference type="EMBL" id="MBW0461204.1"/>
    </source>
</evidence>
<dbReference type="GO" id="GO:0005506">
    <property type="term" value="F:iron ion binding"/>
    <property type="evidence" value="ECO:0007669"/>
    <property type="project" value="InterPro"/>
</dbReference>
<dbReference type="GO" id="GO:0016705">
    <property type="term" value="F:oxidoreductase activity, acting on paired donors, with incorporation or reduction of molecular oxygen"/>
    <property type="evidence" value="ECO:0007669"/>
    <property type="project" value="InterPro"/>
</dbReference>
<evidence type="ECO:0000313" key="9">
    <source>
        <dbReference type="Proteomes" id="UP000765509"/>
    </source>
</evidence>
<dbReference type="PRINTS" id="PR00385">
    <property type="entry name" value="P450"/>
</dbReference>
<comment type="cofactor">
    <cofactor evidence="1 6">
        <name>heme</name>
        <dbReference type="ChEBI" id="CHEBI:30413"/>
    </cofactor>
</comment>
<keyword evidence="5 6" id="KW-0408">Iron</keyword>
<evidence type="ECO:0000256" key="6">
    <source>
        <dbReference type="PIRSR" id="PIRSR602401-1"/>
    </source>
</evidence>
<keyword evidence="4 7" id="KW-0560">Oxidoreductase</keyword>
<evidence type="ECO:0000256" key="4">
    <source>
        <dbReference type="ARBA" id="ARBA00023002"/>
    </source>
</evidence>
<evidence type="ECO:0008006" key="10">
    <source>
        <dbReference type="Google" id="ProtNLM"/>
    </source>
</evidence>
<feature type="binding site" description="axial binding residue" evidence="6">
    <location>
        <position position="385"/>
    </location>
    <ligand>
        <name>heme</name>
        <dbReference type="ChEBI" id="CHEBI:30413"/>
    </ligand>
    <ligandPart>
        <name>Fe</name>
        <dbReference type="ChEBI" id="CHEBI:18248"/>
    </ligandPart>
</feature>
<comment type="similarity">
    <text evidence="2 7">Belongs to the cytochrome P450 family.</text>
</comment>
<evidence type="ECO:0000256" key="7">
    <source>
        <dbReference type="RuleBase" id="RU000461"/>
    </source>
</evidence>
<evidence type="ECO:0000256" key="2">
    <source>
        <dbReference type="ARBA" id="ARBA00010617"/>
    </source>
</evidence>
<keyword evidence="6 7" id="KW-0349">Heme</keyword>
<evidence type="ECO:0000256" key="5">
    <source>
        <dbReference type="ARBA" id="ARBA00023004"/>
    </source>
</evidence>
<keyword evidence="3 6" id="KW-0479">Metal-binding</keyword>
<dbReference type="PANTHER" id="PTHR24305:SF166">
    <property type="entry name" value="CYTOCHROME P450 12A4, MITOCHONDRIAL-RELATED"/>
    <property type="match status" value="1"/>
</dbReference>
<dbReference type="OrthoDB" id="1470350at2759"/>
<dbReference type="PROSITE" id="PS00086">
    <property type="entry name" value="CYTOCHROME_P450"/>
    <property type="match status" value="1"/>
</dbReference>
<dbReference type="PRINTS" id="PR00463">
    <property type="entry name" value="EP450I"/>
</dbReference>
<dbReference type="GO" id="GO:0004497">
    <property type="term" value="F:monooxygenase activity"/>
    <property type="evidence" value="ECO:0007669"/>
    <property type="project" value="UniProtKB-KW"/>
</dbReference>
<keyword evidence="7" id="KW-0503">Monooxygenase</keyword>
<dbReference type="InterPro" id="IPR050121">
    <property type="entry name" value="Cytochrome_P450_monoxygenase"/>
</dbReference>
<protein>
    <recommendedName>
        <fullName evidence="10">Cytochrome P450</fullName>
    </recommendedName>
</protein>
<dbReference type="InterPro" id="IPR001128">
    <property type="entry name" value="Cyt_P450"/>
</dbReference>
<dbReference type="InterPro" id="IPR002401">
    <property type="entry name" value="Cyt_P450_E_grp-I"/>
</dbReference>
<dbReference type="AlphaFoldDB" id="A0A9Q3B9H6"/>
<proteinExistence type="inferred from homology"/>
<name>A0A9Q3B9H6_9BASI</name>
<evidence type="ECO:0000256" key="1">
    <source>
        <dbReference type="ARBA" id="ARBA00001971"/>
    </source>
</evidence>
<keyword evidence="9" id="KW-1185">Reference proteome</keyword>
<dbReference type="Pfam" id="PF00067">
    <property type="entry name" value="p450"/>
    <property type="match status" value="1"/>
</dbReference>
<dbReference type="SUPFAM" id="SSF48264">
    <property type="entry name" value="Cytochrome P450"/>
    <property type="match status" value="1"/>
</dbReference>
<reference evidence="8" key="1">
    <citation type="submission" date="2021-03" db="EMBL/GenBank/DDBJ databases">
        <title>Draft genome sequence of rust myrtle Austropuccinia psidii MF-1, a brazilian biotype.</title>
        <authorList>
            <person name="Quecine M.C."/>
            <person name="Pachon D.M.R."/>
            <person name="Bonatelli M.L."/>
            <person name="Correr F.H."/>
            <person name="Franceschini L.M."/>
            <person name="Leite T.F."/>
            <person name="Margarido G.R.A."/>
            <person name="Almeida C.A."/>
            <person name="Ferrarezi J.A."/>
            <person name="Labate C.A."/>
        </authorList>
    </citation>
    <scope>NUCLEOTIDE SEQUENCE</scope>
    <source>
        <strain evidence="8">MF-1</strain>
    </source>
</reference>
<dbReference type="EMBL" id="AVOT02000124">
    <property type="protein sequence ID" value="MBW0461204.1"/>
    <property type="molecule type" value="Genomic_DNA"/>
</dbReference>
<dbReference type="Gene3D" id="1.10.630.10">
    <property type="entry name" value="Cytochrome P450"/>
    <property type="match status" value="1"/>
</dbReference>